<dbReference type="GO" id="GO:0005886">
    <property type="term" value="C:plasma membrane"/>
    <property type="evidence" value="ECO:0007669"/>
    <property type="project" value="TreeGrafter"/>
</dbReference>
<dbReference type="CDD" id="cd06259">
    <property type="entry name" value="YdcF-like"/>
    <property type="match status" value="1"/>
</dbReference>
<sequence length="212" mass="24026">MTSTMSHALILWRYLTASPGYHQEGLLVVCGSYDLRVCDYACDLFKRHKFDQLLITGRTGNWTHHLWSETEARIFAKRARQHSIPDKSIILDTEATNFAENIRNARLLVPTARKVTFITKLNSIRRVLTTAPVQWPDANVRADGPPIRFPDEVSNVVGVFGLIAEMVGDIDRLIKYPDAGFQIATEVPDDVWTSYQYLAENGFDSHMISLTT</sequence>
<feature type="domain" description="DUF218" evidence="1">
    <location>
        <begin position="28"/>
        <end position="132"/>
    </location>
</feature>
<dbReference type="InterPro" id="IPR003848">
    <property type="entry name" value="DUF218"/>
</dbReference>
<dbReference type="InterPro" id="IPR051599">
    <property type="entry name" value="Cell_Envelope_Assoc"/>
</dbReference>
<dbReference type="RefSeq" id="WP_096650899.1">
    <property type="nucleotide sequence ID" value="NZ_NWUX01000004.1"/>
</dbReference>
<accession>A0A2A4HQF0</accession>
<dbReference type="InterPro" id="IPR014729">
    <property type="entry name" value="Rossmann-like_a/b/a_fold"/>
</dbReference>
<evidence type="ECO:0000313" key="3">
    <source>
        <dbReference type="Proteomes" id="UP000218677"/>
    </source>
</evidence>
<reference evidence="3" key="1">
    <citation type="submission" date="2017-09" db="EMBL/GenBank/DDBJ databases">
        <authorList>
            <person name="Cho G.-S."/>
            <person name="Oguntoyinbo F.A."/>
            <person name="Cnockaert M."/>
            <person name="Kabisch J."/>
            <person name="Neve H."/>
            <person name="Bockelmann W."/>
            <person name="Wenning M."/>
            <person name="Franz C.M."/>
            <person name="Vandamme P."/>
        </authorList>
    </citation>
    <scope>NUCLEOTIDE SEQUENCE [LARGE SCALE GENOMIC DNA]</scope>
    <source>
        <strain evidence="3">MBT G8648</strain>
    </source>
</reference>
<dbReference type="OrthoDB" id="2216870at2"/>
<dbReference type="EMBL" id="NWUX01000004">
    <property type="protein sequence ID" value="PCF96323.1"/>
    <property type="molecule type" value="Genomic_DNA"/>
</dbReference>
<evidence type="ECO:0000259" key="1">
    <source>
        <dbReference type="Pfam" id="PF02698"/>
    </source>
</evidence>
<proteinExistence type="predicted"/>
<dbReference type="Pfam" id="PF02698">
    <property type="entry name" value="DUF218"/>
    <property type="match status" value="1"/>
</dbReference>
<dbReference type="PANTHER" id="PTHR30336:SF20">
    <property type="entry name" value="DUF218 DOMAIN-CONTAINING PROTEIN"/>
    <property type="match status" value="1"/>
</dbReference>
<gene>
    <name evidence="2" type="ORF">CPA45_07250</name>
</gene>
<dbReference type="AlphaFoldDB" id="A0A2A4HQF0"/>
<name>A0A2A4HQF0_9GAMM</name>
<dbReference type="PANTHER" id="PTHR30336">
    <property type="entry name" value="INNER MEMBRANE PROTEIN, PROBABLE PERMEASE"/>
    <property type="match status" value="1"/>
</dbReference>
<dbReference type="Gene3D" id="3.40.50.620">
    <property type="entry name" value="HUPs"/>
    <property type="match status" value="1"/>
</dbReference>
<comment type="caution">
    <text evidence="2">The sequence shown here is derived from an EMBL/GenBank/DDBJ whole genome shotgun (WGS) entry which is preliminary data.</text>
</comment>
<protein>
    <recommendedName>
        <fullName evidence="1">DUF218 domain-containing protein</fullName>
    </recommendedName>
</protein>
<dbReference type="Proteomes" id="UP000218677">
    <property type="component" value="Unassembled WGS sequence"/>
</dbReference>
<organism evidence="2 3">
    <name type="scientific">Vreelandella nigrificans</name>
    <dbReference type="NCBI Taxonomy" id="2042704"/>
    <lineage>
        <taxon>Bacteria</taxon>
        <taxon>Pseudomonadati</taxon>
        <taxon>Pseudomonadota</taxon>
        <taxon>Gammaproteobacteria</taxon>
        <taxon>Oceanospirillales</taxon>
        <taxon>Halomonadaceae</taxon>
        <taxon>Vreelandella</taxon>
    </lineage>
</organism>
<keyword evidence="3" id="KW-1185">Reference proteome</keyword>
<evidence type="ECO:0000313" key="2">
    <source>
        <dbReference type="EMBL" id="PCF96323.1"/>
    </source>
</evidence>